<evidence type="ECO:0000313" key="11">
    <source>
        <dbReference type="EMBL" id="KAH3790670.1"/>
    </source>
</evidence>
<dbReference type="Gene3D" id="3.30.160.60">
    <property type="entry name" value="Classic Zinc Finger"/>
    <property type="match status" value="2"/>
</dbReference>
<proteinExistence type="predicted"/>
<name>A0A9D4IXN0_DREPO</name>
<protein>
    <recommendedName>
        <fullName evidence="10">C2H2-type domain-containing protein</fullName>
    </recommendedName>
</protein>
<evidence type="ECO:0000256" key="5">
    <source>
        <dbReference type="ARBA" id="ARBA00022833"/>
    </source>
</evidence>
<keyword evidence="7" id="KW-0804">Transcription</keyword>
<evidence type="ECO:0000256" key="1">
    <source>
        <dbReference type="ARBA" id="ARBA00004123"/>
    </source>
</evidence>
<sequence length="73" mass="8441">MGIHTGERPYKFGVCRYECTGNSSSTLKTHMRIHTGERPYKCEECDYACKQSGLLKTHVRIHTGEKPYGYVWL</sequence>
<dbReference type="PANTHER" id="PTHR45993:SF10">
    <property type="entry name" value="ZINC FINGER PROTEIN 208 ISOFORM X1-RELATED"/>
    <property type="match status" value="1"/>
</dbReference>
<keyword evidence="12" id="KW-1185">Reference proteome</keyword>
<evidence type="ECO:0000259" key="10">
    <source>
        <dbReference type="PROSITE" id="PS50157"/>
    </source>
</evidence>
<dbReference type="Pfam" id="PF13465">
    <property type="entry name" value="zf-H2C2_2"/>
    <property type="match status" value="1"/>
</dbReference>
<dbReference type="PROSITE" id="PS50157">
    <property type="entry name" value="ZINC_FINGER_C2H2_2"/>
    <property type="match status" value="1"/>
</dbReference>
<evidence type="ECO:0000256" key="4">
    <source>
        <dbReference type="ARBA" id="ARBA00022771"/>
    </source>
</evidence>
<evidence type="ECO:0000313" key="12">
    <source>
        <dbReference type="Proteomes" id="UP000828390"/>
    </source>
</evidence>
<feature type="domain" description="C2H2-type" evidence="10">
    <location>
        <begin position="40"/>
        <end position="67"/>
    </location>
</feature>
<dbReference type="GO" id="GO:0005634">
    <property type="term" value="C:nucleus"/>
    <property type="evidence" value="ECO:0007669"/>
    <property type="project" value="UniProtKB-SubCell"/>
</dbReference>
<keyword evidence="6" id="KW-0805">Transcription regulation</keyword>
<reference evidence="11" key="1">
    <citation type="journal article" date="2019" name="bioRxiv">
        <title>The Genome of the Zebra Mussel, Dreissena polymorpha: A Resource for Invasive Species Research.</title>
        <authorList>
            <person name="McCartney M.A."/>
            <person name="Auch B."/>
            <person name="Kono T."/>
            <person name="Mallez S."/>
            <person name="Zhang Y."/>
            <person name="Obille A."/>
            <person name="Becker A."/>
            <person name="Abrahante J.E."/>
            <person name="Garbe J."/>
            <person name="Badalamenti J.P."/>
            <person name="Herman A."/>
            <person name="Mangelson H."/>
            <person name="Liachko I."/>
            <person name="Sullivan S."/>
            <person name="Sone E.D."/>
            <person name="Koren S."/>
            <person name="Silverstein K.A.T."/>
            <person name="Beckman K.B."/>
            <person name="Gohl D.M."/>
        </authorList>
    </citation>
    <scope>NUCLEOTIDE SEQUENCE</scope>
    <source>
        <strain evidence="11">Duluth1</strain>
        <tissue evidence="11">Whole animal</tissue>
    </source>
</reference>
<dbReference type="PANTHER" id="PTHR45993">
    <property type="entry name" value="B-CELL LYMPHOMA/LEUKEMIA 11"/>
    <property type="match status" value="1"/>
</dbReference>
<keyword evidence="4 9" id="KW-0863">Zinc-finger</keyword>
<keyword evidence="8" id="KW-0539">Nucleus</keyword>
<keyword evidence="3" id="KW-0677">Repeat</keyword>
<keyword evidence="5" id="KW-0862">Zinc</keyword>
<reference evidence="11" key="2">
    <citation type="submission" date="2020-11" db="EMBL/GenBank/DDBJ databases">
        <authorList>
            <person name="McCartney M.A."/>
            <person name="Auch B."/>
            <person name="Kono T."/>
            <person name="Mallez S."/>
            <person name="Becker A."/>
            <person name="Gohl D.M."/>
            <person name="Silverstein K.A.T."/>
            <person name="Koren S."/>
            <person name="Bechman K.B."/>
            <person name="Herman A."/>
            <person name="Abrahante J.E."/>
            <person name="Garbe J."/>
        </authorList>
    </citation>
    <scope>NUCLEOTIDE SEQUENCE</scope>
    <source>
        <strain evidence="11">Duluth1</strain>
        <tissue evidence="11">Whole animal</tissue>
    </source>
</reference>
<dbReference type="InterPro" id="IPR036236">
    <property type="entry name" value="Znf_C2H2_sf"/>
</dbReference>
<comment type="subcellular location">
    <subcellularLocation>
        <location evidence="1">Nucleus</location>
    </subcellularLocation>
</comment>
<evidence type="ECO:0000256" key="7">
    <source>
        <dbReference type="ARBA" id="ARBA00023163"/>
    </source>
</evidence>
<dbReference type="GO" id="GO:0008270">
    <property type="term" value="F:zinc ion binding"/>
    <property type="evidence" value="ECO:0007669"/>
    <property type="project" value="UniProtKB-KW"/>
</dbReference>
<dbReference type="GO" id="GO:0006357">
    <property type="term" value="P:regulation of transcription by RNA polymerase II"/>
    <property type="evidence" value="ECO:0007669"/>
    <property type="project" value="TreeGrafter"/>
</dbReference>
<dbReference type="SUPFAM" id="SSF57667">
    <property type="entry name" value="beta-beta-alpha zinc fingers"/>
    <property type="match status" value="1"/>
</dbReference>
<dbReference type="FunFam" id="3.30.160.60:FF:002452">
    <property type="entry name" value="zinc finger protein 142 isoform X4"/>
    <property type="match status" value="1"/>
</dbReference>
<organism evidence="11 12">
    <name type="scientific">Dreissena polymorpha</name>
    <name type="common">Zebra mussel</name>
    <name type="synonym">Mytilus polymorpha</name>
    <dbReference type="NCBI Taxonomy" id="45954"/>
    <lineage>
        <taxon>Eukaryota</taxon>
        <taxon>Metazoa</taxon>
        <taxon>Spiralia</taxon>
        <taxon>Lophotrochozoa</taxon>
        <taxon>Mollusca</taxon>
        <taxon>Bivalvia</taxon>
        <taxon>Autobranchia</taxon>
        <taxon>Heteroconchia</taxon>
        <taxon>Euheterodonta</taxon>
        <taxon>Imparidentia</taxon>
        <taxon>Neoheterodontei</taxon>
        <taxon>Myida</taxon>
        <taxon>Dreissenoidea</taxon>
        <taxon>Dreissenidae</taxon>
        <taxon>Dreissena</taxon>
    </lineage>
</organism>
<gene>
    <name evidence="11" type="ORF">DPMN_168875</name>
</gene>
<dbReference type="Proteomes" id="UP000828390">
    <property type="component" value="Unassembled WGS sequence"/>
</dbReference>
<evidence type="ECO:0000256" key="6">
    <source>
        <dbReference type="ARBA" id="ARBA00023015"/>
    </source>
</evidence>
<dbReference type="PROSITE" id="PS00028">
    <property type="entry name" value="ZINC_FINGER_C2H2_1"/>
    <property type="match status" value="1"/>
</dbReference>
<dbReference type="GO" id="GO:0003700">
    <property type="term" value="F:DNA-binding transcription factor activity"/>
    <property type="evidence" value="ECO:0007669"/>
    <property type="project" value="TreeGrafter"/>
</dbReference>
<evidence type="ECO:0000256" key="9">
    <source>
        <dbReference type="PROSITE-ProRule" id="PRU00042"/>
    </source>
</evidence>
<evidence type="ECO:0000256" key="3">
    <source>
        <dbReference type="ARBA" id="ARBA00022737"/>
    </source>
</evidence>
<dbReference type="SMART" id="SM00355">
    <property type="entry name" value="ZnF_C2H2"/>
    <property type="match status" value="2"/>
</dbReference>
<keyword evidence="2" id="KW-0479">Metal-binding</keyword>
<dbReference type="InterPro" id="IPR013087">
    <property type="entry name" value="Znf_C2H2_type"/>
</dbReference>
<comment type="caution">
    <text evidence="11">The sequence shown here is derived from an EMBL/GenBank/DDBJ whole genome shotgun (WGS) entry which is preliminary data.</text>
</comment>
<evidence type="ECO:0000256" key="2">
    <source>
        <dbReference type="ARBA" id="ARBA00022723"/>
    </source>
</evidence>
<dbReference type="GO" id="GO:0000978">
    <property type="term" value="F:RNA polymerase II cis-regulatory region sequence-specific DNA binding"/>
    <property type="evidence" value="ECO:0007669"/>
    <property type="project" value="TreeGrafter"/>
</dbReference>
<evidence type="ECO:0000256" key="8">
    <source>
        <dbReference type="ARBA" id="ARBA00023242"/>
    </source>
</evidence>
<dbReference type="EMBL" id="JAIWYP010000008">
    <property type="protein sequence ID" value="KAH3790670.1"/>
    <property type="molecule type" value="Genomic_DNA"/>
</dbReference>
<dbReference type="InterPro" id="IPR051497">
    <property type="entry name" value="Dev/Hematopoietic_TF"/>
</dbReference>
<accession>A0A9D4IXN0</accession>
<dbReference type="AlphaFoldDB" id="A0A9D4IXN0"/>